<keyword evidence="2" id="KW-0378">Hydrolase</keyword>
<dbReference type="EMBL" id="CAFBPS010000038">
    <property type="protein sequence ID" value="CAB5027664.1"/>
    <property type="molecule type" value="Genomic_DNA"/>
</dbReference>
<name>A0A6J7RFW0_9ZZZZ</name>
<reference evidence="9" key="1">
    <citation type="submission" date="2020-05" db="EMBL/GenBank/DDBJ databases">
        <authorList>
            <person name="Chiriac C."/>
            <person name="Salcher M."/>
            <person name="Ghai R."/>
            <person name="Kavagutti S V."/>
        </authorList>
    </citation>
    <scope>NUCLEOTIDE SEQUENCE</scope>
</reference>
<dbReference type="EMBL" id="CAFBMF010000021">
    <property type="protein sequence ID" value="CAB4893099.1"/>
    <property type="molecule type" value="Genomic_DNA"/>
</dbReference>
<evidence type="ECO:0000313" key="9">
    <source>
        <dbReference type="EMBL" id="CAB5027664.1"/>
    </source>
</evidence>
<dbReference type="PROSITE" id="PS00893">
    <property type="entry name" value="NUDIX_BOX"/>
    <property type="match status" value="1"/>
</dbReference>
<proteinExistence type="predicted"/>
<dbReference type="EMBL" id="CAEZYH010000040">
    <property type="protein sequence ID" value="CAB4721425.1"/>
    <property type="molecule type" value="Genomic_DNA"/>
</dbReference>
<evidence type="ECO:0000256" key="1">
    <source>
        <dbReference type="ARBA" id="ARBA00001946"/>
    </source>
</evidence>
<dbReference type="SUPFAM" id="SSF55811">
    <property type="entry name" value="Nudix"/>
    <property type="match status" value="1"/>
</dbReference>
<dbReference type="GO" id="GO:0016787">
    <property type="term" value="F:hydrolase activity"/>
    <property type="evidence" value="ECO:0007669"/>
    <property type="project" value="UniProtKB-KW"/>
</dbReference>
<dbReference type="InterPro" id="IPR015797">
    <property type="entry name" value="NUDIX_hydrolase-like_dom_sf"/>
</dbReference>
<protein>
    <submittedName>
        <fullName evidence="9">Unannotated protein</fullName>
    </submittedName>
</protein>
<evidence type="ECO:0000256" key="3">
    <source>
        <dbReference type="ARBA" id="ARBA00022842"/>
    </source>
</evidence>
<dbReference type="InterPro" id="IPR020084">
    <property type="entry name" value="NUDIX_hydrolase_CS"/>
</dbReference>
<dbReference type="Gene3D" id="3.90.79.10">
    <property type="entry name" value="Nucleoside Triphosphate Pyrophosphohydrolase"/>
    <property type="match status" value="1"/>
</dbReference>
<dbReference type="AlphaFoldDB" id="A0A6J7RFW0"/>
<organism evidence="9">
    <name type="scientific">freshwater metagenome</name>
    <dbReference type="NCBI Taxonomy" id="449393"/>
    <lineage>
        <taxon>unclassified sequences</taxon>
        <taxon>metagenomes</taxon>
        <taxon>ecological metagenomes</taxon>
    </lineage>
</organism>
<dbReference type="PROSITE" id="PS51462">
    <property type="entry name" value="NUDIX"/>
    <property type="match status" value="1"/>
</dbReference>
<dbReference type="PANTHER" id="PTHR43046:SF12">
    <property type="entry name" value="GDP-MANNOSE MANNOSYL HYDROLASE"/>
    <property type="match status" value="1"/>
</dbReference>
<keyword evidence="3" id="KW-0460">Magnesium</keyword>
<evidence type="ECO:0000313" key="5">
    <source>
        <dbReference type="EMBL" id="CAB4721425.1"/>
    </source>
</evidence>
<comment type="cofactor">
    <cofactor evidence="1">
        <name>Mg(2+)</name>
        <dbReference type="ChEBI" id="CHEBI:18420"/>
    </cofactor>
</comment>
<evidence type="ECO:0000313" key="8">
    <source>
        <dbReference type="EMBL" id="CAB4893099.1"/>
    </source>
</evidence>
<feature type="domain" description="Nudix hydrolase" evidence="4">
    <location>
        <begin position="14"/>
        <end position="158"/>
    </location>
</feature>
<evidence type="ECO:0000313" key="6">
    <source>
        <dbReference type="EMBL" id="CAB4821036.1"/>
    </source>
</evidence>
<dbReference type="InterPro" id="IPR000086">
    <property type="entry name" value="NUDIX_hydrolase_dom"/>
</dbReference>
<accession>A0A6J7RFW0</accession>
<dbReference type="EMBL" id="CAFBLJ010000053">
    <property type="protein sequence ID" value="CAB4872760.1"/>
    <property type="molecule type" value="Genomic_DNA"/>
</dbReference>
<dbReference type="PANTHER" id="PTHR43046">
    <property type="entry name" value="GDP-MANNOSE MANNOSYL HYDROLASE"/>
    <property type="match status" value="1"/>
</dbReference>
<evidence type="ECO:0000256" key="2">
    <source>
        <dbReference type="ARBA" id="ARBA00022801"/>
    </source>
</evidence>
<sequence>MTNPPTEGNAAALRIRNAARALLLTPSKHILLVRFEFPAGTRWALPGGGLDDGEDHVTALRRELIEEVGLHDAEIGPHIWTREHRIAFINGQWDGQREHIHLVRVPQIFEPRPSLDWHTLNAEYLFELRWWHIDEIATAEQTTFVPAGLHTHAVNIIENRIPSSPIDVEV</sequence>
<gene>
    <name evidence="5" type="ORF">UFOPK2658_01057</name>
    <name evidence="6" type="ORF">UFOPK3004_01829</name>
    <name evidence="7" type="ORF">UFOPK3304_01100</name>
    <name evidence="8" type="ORF">UFOPK3494_00508</name>
    <name evidence="9" type="ORF">UFOPK4134_00691</name>
</gene>
<evidence type="ECO:0000259" key="4">
    <source>
        <dbReference type="PROSITE" id="PS51462"/>
    </source>
</evidence>
<dbReference type="Pfam" id="PF00293">
    <property type="entry name" value="NUDIX"/>
    <property type="match status" value="1"/>
</dbReference>
<evidence type="ECO:0000313" key="7">
    <source>
        <dbReference type="EMBL" id="CAB4872760.1"/>
    </source>
</evidence>
<dbReference type="EMBL" id="CAFAAL010000245">
    <property type="protein sequence ID" value="CAB4821036.1"/>
    <property type="molecule type" value="Genomic_DNA"/>
</dbReference>